<comment type="caution">
    <text evidence="2">The sequence shown here is derived from an EMBL/GenBank/DDBJ whole genome shotgun (WGS) entry which is preliminary data.</text>
</comment>
<reference evidence="2 3" key="1">
    <citation type="submission" date="2019-06" db="EMBL/GenBank/DDBJ databases">
        <title>Whole genome shotgun sequence of Komagataeibacter hansenii NBRC 14820.</title>
        <authorList>
            <person name="Hosoyama A."/>
            <person name="Uohara A."/>
            <person name="Ohji S."/>
            <person name="Ichikawa N."/>
        </authorList>
    </citation>
    <scope>NUCLEOTIDE SEQUENCE [LARGE SCALE GENOMIC DNA]</scope>
    <source>
        <strain evidence="2 3">NBRC 14820</strain>
    </source>
</reference>
<evidence type="ECO:0000313" key="2">
    <source>
        <dbReference type="EMBL" id="GEC62374.1"/>
    </source>
</evidence>
<feature type="compositionally biased region" description="Basic and acidic residues" evidence="1">
    <location>
        <begin position="84"/>
        <end position="97"/>
    </location>
</feature>
<proteinExistence type="predicted"/>
<evidence type="ECO:0000313" key="3">
    <source>
        <dbReference type="Proteomes" id="UP000319478"/>
    </source>
</evidence>
<evidence type="ECO:0000256" key="1">
    <source>
        <dbReference type="SAM" id="MobiDB-lite"/>
    </source>
</evidence>
<accession>A0ABQ0SB05</accession>
<sequence length="97" mass="10419">MAVPGWPELAFCTASMDSVRIVLMHNVSMLAGMLPPPSGALAGQGNNECIKPLSFILTAPIRNMPETPGRRKIRHYPPGPARPVRQDTHHVTGADAP</sequence>
<dbReference type="Proteomes" id="UP000319478">
    <property type="component" value="Unassembled WGS sequence"/>
</dbReference>
<feature type="region of interest" description="Disordered" evidence="1">
    <location>
        <begin position="63"/>
        <end position="97"/>
    </location>
</feature>
<gene>
    <name evidence="2" type="ORF">GHA01_02230</name>
</gene>
<organism evidence="2 3">
    <name type="scientific">Novacetimonas hansenii</name>
    <name type="common">Komagataeibacter hansenii</name>
    <dbReference type="NCBI Taxonomy" id="436"/>
    <lineage>
        <taxon>Bacteria</taxon>
        <taxon>Pseudomonadati</taxon>
        <taxon>Pseudomonadota</taxon>
        <taxon>Alphaproteobacteria</taxon>
        <taxon>Acetobacterales</taxon>
        <taxon>Acetobacteraceae</taxon>
        <taxon>Novacetimonas</taxon>
    </lineage>
</organism>
<name>A0ABQ0SB05_NOVHA</name>
<keyword evidence="3" id="KW-1185">Reference proteome</keyword>
<protein>
    <submittedName>
        <fullName evidence="2">Uncharacterized protein</fullName>
    </submittedName>
</protein>
<dbReference type="EMBL" id="BJNN01000018">
    <property type="protein sequence ID" value="GEC62374.1"/>
    <property type="molecule type" value="Genomic_DNA"/>
</dbReference>